<dbReference type="GO" id="GO:0015970">
    <property type="term" value="P:guanosine tetraphosphate biosynthetic process"/>
    <property type="evidence" value="ECO:0007669"/>
    <property type="project" value="UniProtKB-UniPathway"/>
</dbReference>
<dbReference type="GO" id="GO:0016301">
    <property type="term" value="F:kinase activity"/>
    <property type="evidence" value="ECO:0007669"/>
    <property type="project" value="UniProtKB-KW"/>
</dbReference>
<proteinExistence type="predicted"/>
<dbReference type="CDD" id="cd05399">
    <property type="entry name" value="NT_Rel-Spo_like"/>
    <property type="match status" value="1"/>
</dbReference>
<dbReference type="SMART" id="SM00954">
    <property type="entry name" value="RelA_SpoT"/>
    <property type="match status" value="1"/>
</dbReference>
<dbReference type="InterPro" id="IPR007685">
    <property type="entry name" value="RelA_SpoT"/>
</dbReference>
<dbReference type="PANTHER" id="PTHR41773">
    <property type="entry name" value="GTP PYROPHOSPHATASE-RELATED"/>
    <property type="match status" value="1"/>
</dbReference>
<dbReference type="AlphaFoldDB" id="A0A371ITB4"/>
<name>A0A371ITB4_9FIRM</name>
<keyword evidence="3" id="KW-0808">Transferase</keyword>
<evidence type="ECO:0000313" key="3">
    <source>
        <dbReference type="EMBL" id="RDY23738.1"/>
    </source>
</evidence>
<dbReference type="PANTHER" id="PTHR41773:SF1">
    <property type="entry name" value="RELA_SPOT DOMAIN-CONTAINING PROTEIN"/>
    <property type="match status" value="1"/>
</dbReference>
<dbReference type="Pfam" id="PF04607">
    <property type="entry name" value="RelA_SpoT"/>
    <property type="match status" value="1"/>
</dbReference>
<dbReference type="EMBL" id="NOJZ02000008">
    <property type="protein sequence ID" value="RDY23738.1"/>
    <property type="molecule type" value="Genomic_DNA"/>
</dbReference>
<keyword evidence="3" id="KW-0418">Kinase</keyword>
<evidence type="ECO:0000256" key="1">
    <source>
        <dbReference type="ARBA" id="ARBA00004976"/>
    </source>
</evidence>
<comment type="pathway">
    <text evidence="1">Purine metabolism; ppGpp biosynthesis; ppGpp from GTP: step 1/2.</text>
</comment>
<dbReference type="InterPro" id="IPR043519">
    <property type="entry name" value="NT_sf"/>
</dbReference>
<reference evidence="3 4" key="1">
    <citation type="journal article" date="2017" name="Genome Announc.">
        <title>Draft Genome Sequence of Romboutsia maritimum sp. nov. Strain CCRI-22766(T), Isolated from Coastal Estuarine Mud.</title>
        <authorList>
            <person name="Maheux A.F."/>
            <person name="Boudreau D.K."/>
            <person name="Berube E."/>
            <person name="Boissinot M."/>
            <person name="Raymond F."/>
            <person name="Brodeur S."/>
            <person name="Corbeil J."/>
            <person name="Brightwell G."/>
            <person name="Broda D."/>
            <person name="Omar R.F."/>
            <person name="Bergeron M.G."/>
        </authorList>
    </citation>
    <scope>NUCLEOTIDE SEQUENCE [LARGE SCALE GENOMIC DNA]</scope>
    <source>
        <strain evidence="3 4">CCRI-22766</strain>
    </source>
</reference>
<gene>
    <name evidence="3" type="ORF">CHF27_006335</name>
</gene>
<keyword evidence="4" id="KW-1185">Reference proteome</keyword>
<evidence type="ECO:0000259" key="2">
    <source>
        <dbReference type="SMART" id="SM00954"/>
    </source>
</evidence>
<protein>
    <submittedName>
        <fullName evidence="3">GTP pyrophosphokinase</fullName>
    </submittedName>
</protein>
<dbReference type="Gene3D" id="3.30.460.10">
    <property type="entry name" value="Beta Polymerase, domain 2"/>
    <property type="match status" value="1"/>
</dbReference>
<dbReference type="RefSeq" id="WP_095406231.1">
    <property type="nucleotide sequence ID" value="NZ_NOJZ02000008.1"/>
</dbReference>
<sequence length="455" mass="54501">MGLKEFDFIDESIEILRSMSSTLEILADEIEEYFKQVLEGKNQEYINVTSRVKSELSLREKIIRNRYLNKYNEASNLIHNLSDLIGIRIECRFIEDENKIYRLLKRYFNRTDDKIYYYNKDNKNLKLKLSEKQPSKQKNGFEIYRIDGEFIYLDKQIKFELQIKSLVNIFWSEIEHKIIYKNSTYLLADGFLKDMMTSIKNNLAMIDNQLLSIYKNFQTGMMTNIDERKKELEKVLSKIAHDTFSAKMKESIGFVVDFKKPCETILSYSFNKKENHEEVFGDLMLDGLARLNEITKKDIDFTQSITFEDEPVFEDEFCEKLGEYIKSKLNNEFPWNLFFRILFEIEPRNNKEDFENFIKFIKDRVMLNDSKEQIMSSFENDGENIINDIYNCISEGIVKADSVETMYDYNLEKINSLAHEIVNYICREFYGYNDYLQYRKETLKKFRENIIQMFE</sequence>
<dbReference type="Proteomes" id="UP000243494">
    <property type="component" value="Unassembled WGS sequence"/>
</dbReference>
<dbReference type="SUPFAM" id="SSF81301">
    <property type="entry name" value="Nucleotidyltransferase"/>
    <property type="match status" value="1"/>
</dbReference>
<accession>A0A371ITB4</accession>
<dbReference type="OrthoDB" id="1694513at2"/>
<comment type="caution">
    <text evidence="3">The sequence shown here is derived from an EMBL/GenBank/DDBJ whole genome shotgun (WGS) entry which is preliminary data.</text>
</comment>
<feature type="domain" description="RelA/SpoT" evidence="2">
    <location>
        <begin position="50"/>
        <end position="186"/>
    </location>
</feature>
<evidence type="ECO:0000313" key="4">
    <source>
        <dbReference type="Proteomes" id="UP000243494"/>
    </source>
</evidence>
<organism evidence="3 4">
    <name type="scientific">Romboutsia maritimum</name>
    <dbReference type="NCBI Taxonomy" id="2020948"/>
    <lineage>
        <taxon>Bacteria</taxon>
        <taxon>Bacillati</taxon>
        <taxon>Bacillota</taxon>
        <taxon>Clostridia</taxon>
        <taxon>Peptostreptococcales</taxon>
        <taxon>Peptostreptococcaceae</taxon>
        <taxon>Romboutsia</taxon>
    </lineage>
</organism>
<dbReference type="UniPathway" id="UPA00908">
    <property type="reaction ID" value="UER00884"/>
</dbReference>